<comment type="caution">
    <text evidence="2">The sequence shown here is derived from an EMBL/GenBank/DDBJ whole genome shotgun (WGS) entry which is preliminary data.</text>
</comment>
<keyword evidence="3" id="KW-1185">Reference proteome</keyword>
<dbReference type="Proteomes" id="UP000623967">
    <property type="component" value="Unassembled WGS sequence"/>
</dbReference>
<accession>A0ABS1TNZ1</accession>
<protein>
    <recommendedName>
        <fullName evidence="4">Serine/threonine protein kinase</fullName>
    </recommendedName>
</protein>
<gene>
    <name evidence="2" type="ORF">JK635_12260</name>
</gene>
<reference evidence="2 3" key="1">
    <citation type="submission" date="2021-01" db="EMBL/GenBank/DDBJ databases">
        <title>Genome public.</title>
        <authorList>
            <person name="Liu C."/>
            <person name="Sun Q."/>
        </authorList>
    </citation>
    <scope>NUCLEOTIDE SEQUENCE [LARGE SCALE GENOMIC DNA]</scope>
    <source>
        <strain evidence="2 3">YIM B02564</strain>
    </source>
</reference>
<proteinExistence type="predicted"/>
<name>A0ABS1TNZ1_9BACI</name>
<dbReference type="EMBL" id="JAESWB010000168">
    <property type="protein sequence ID" value="MBL4952987.1"/>
    <property type="molecule type" value="Genomic_DNA"/>
</dbReference>
<organism evidence="2 3">
    <name type="scientific">Neobacillus paridis</name>
    <dbReference type="NCBI Taxonomy" id="2803862"/>
    <lineage>
        <taxon>Bacteria</taxon>
        <taxon>Bacillati</taxon>
        <taxon>Bacillota</taxon>
        <taxon>Bacilli</taxon>
        <taxon>Bacillales</taxon>
        <taxon>Bacillaceae</taxon>
        <taxon>Neobacillus</taxon>
    </lineage>
</organism>
<sequence>MGTINLEKNIIDPKMMDKLVKKIKVKNVFNADVEVTNNSPLQMIGKGRQGAVFQYTDDICVKVFGNQEDCDREYYALSLGQHTNLFPKVHAKGKLYIAMDFVKGVDLREYLQSQPLTEELSAKLIQMLIVFKEIGYERIDHHKRQIYLQEDGSLKVIDVARTVWRDRVYPYPRKLLNSLGNDNKGIFLSHVQALSPELYEEWLHYIHMEELSREIYQVILNEVPDEQTKEEKKQALKEESNKLLTLGDEKNYVVLLEGLMHKVFKEEWVKTMLARGEDPEKVIEEIDKYWDERELASIRVIEKSSKTENKKHKKAKFEGFPERKSRSGTKTKSDSKSNSKSKSTKSSKSGQNIGKKAGSGRKQYIGAKRPA</sequence>
<feature type="compositionally biased region" description="Basic and acidic residues" evidence="1">
    <location>
        <begin position="316"/>
        <end position="337"/>
    </location>
</feature>
<feature type="region of interest" description="Disordered" evidence="1">
    <location>
        <begin position="306"/>
        <end position="371"/>
    </location>
</feature>
<dbReference type="SUPFAM" id="SSF56112">
    <property type="entry name" value="Protein kinase-like (PK-like)"/>
    <property type="match status" value="1"/>
</dbReference>
<evidence type="ECO:0008006" key="4">
    <source>
        <dbReference type="Google" id="ProtNLM"/>
    </source>
</evidence>
<feature type="compositionally biased region" description="Low complexity" evidence="1">
    <location>
        <begin position="338"/>
        <end position="349"/>
    </location>
</feature>
<dbReference type="RefSeq" id="WP_202654208.1">
    <property type="nucleotide sequence ID" value="NZ_JAESWB010000168.1"/>
</dbReference>
<dbReference type="Gene3D" id="1.10.510.10">
    <property type="entry name" value="Transferase(Phosphotransferase) domain 1"/>
    <property type="match status" value="1"/>
</dbReference>
<dbReference type="InterPro" id="IPR011009">
    <property type="entry name" value="Kinase-like_dom_sf"/>
</dbReference>
<evidence type="ECO:0000256" key="1">
    <source>
        <dbReference type="SAM" id="MobiDB-lite"/>
    </source>
</evidence>
<evidence type="ECO:0000313" key="2">
    <source>
        <dbReference type="EMBL" id="MBL4952987.1"/>
    </source>
</evidence>
<evidence type="ECO:0000313" key="3">
    <source>
        <dbReference type="Proteomes" id="UP000623967"/>
    </source>
</evidence>